<name>A0A6V8SIL7_9CLOT</name>
<accession>A0A6V8SIL7</accession>
<sequence length="33" mass="3947">MLRQLENELKNNEISAEDAWKRCLEIRDGKKSK</sequence>
<evidence type="ECO:0000313" key="2">
    <source>
        <dbReference type="Proteomes" id="UP000580568"/>
    </source>
</evidence>
<reference evidence="1 2" key="1">
    <citation type="submission" date="2020-07" db="EMBL/GenBank/DDBJ databases">
        <title>A new beta-1,3-glucan-decomposing anaerobic bacterium isolated from anoxic soil subjected to biological soil disinfestation.</title>
        <authorList>
            <person name="Ueki A."/>
            <person name="Tonouchi A."/>
        </authorList>
    </citation>
    <scope>NUCLEOTIDE SEQUENCE [LARGE SCALE GENOMIC DNA]</scope>
    <source>
        <strain evidence="1 2">TW1</strain>
    </source>
</reference>
<gene>
    <name evidence="1" type="ORF">bsdtw1_02704</name>
</gene>
<dbReference type="Proteomes" id="UP000580568">
    <property type="component" value="Unassembled WGS sequence"/>
</dbReference>
<protein>
    <submittedName>
        <fullName evidence="1">Uncharacterized protein</fullName>
    </submittedName>
</protein>
<comment type="caution">
    <text evidence="1">The sequence shown here is derived from an EMBL/GenBank/DDBJ whole genome shotgun (WGS) entry which is preliminary data.</text>
</comment>
<organism evidence="1 2">
    <name type="scientific">Clostridium fungisolvens</name>
    <dbReference type="NCBI Taxonomy" id="1604897"/>
    <lineage>
        <taxon>Bacteria</taxon>
        <taxon>Bacillati</taxon>
        <taxon>Bacillota</taxon>
        <taxon>Clostridia</taxon>
        <taxon>Eubacteriales</taxon>
        <taxon>Clostridiaceae</taxon>
        <taxon>Clostridium</taxon>
    </lineage>
</organism>
<dbReference type="EMBL" id="BLZR01000001">
    <property type="protein sequence ID" value="GFP76601.1"/>
    <property type="molecule type" value="Genomic_DNA"/>
</dbReference>
<proteinExistence type="predicted"/>
<dbReference type="AlphaFoldDB" id="A0A6V8SIL7"/>
<keyword evidence="2" id="KW-1185">Reference proteome</keyword>
<evidence type="ECO:0000313" key="1">
    <source>
        <dbReference type="EMBL" id="GFP76601.1"/>
    </source>
</evidence>